<dbReference type="InterPro" id="IPR008258">
    <property type="entry name" value="Transglycosylase_SLT_dom_1"/>
</dbReference>
<evidence type="ECO:0000313" key="4">
    <source>
        <dbReference type="EMBL" id="QXX78447.1"/>
    </source>
</evidence>
<dbReference type="EMBL" id="CP049362">
    <property type="protein sequence ID" value="QXX78447.1"/>
    <property type="molecule type" value="Genomic_DNA"/>
</dbReference>
<sequence>MMRADQKRLQALRDAAKTPSEILGRSEPGVFSGAASAIPQGVVTGVAQVEGLVAGVAERAYQPVLNALESATGIEPWNPFTSLRGQADVWAQQYKPDPMTTGMVGQIMFDVSRVLTQVGVGTAASVATGGTATTAMLTGAATTGTATGRATFQDMTGKGVDPGTAANIGFIDALTVGAGVAMPASIGFGALATPLSQAGVGLSRGTYYGANVAYGAAANVAMGAAQRGATHELLQAGGYTTMAQQYSPLDTASVAAEAILGAAFGAVGARAGLPNAGEQAAIDAALTARDAKHAAIDTAPGVPSDPASAAAHSRSMGTATQQLLSGQRVDVGQTGVEDGSFVTRPRSPEISDAARTEYLMDLPPAARYLPSDRLTAMPVVSRTRLRFDAPELNEYAAQVEQQYNLPPGLINALKNVGERSNSYQVSPRGARGVMQFMPENLRKYGVTDASDPVQMIDAAGRYLRDTMRQYGGHVDAVIADYNGGPRQAKEVLAGRQPKAKETQDYLRRVRQWLGREGSGRGQDPVALRQVVEPGAIVERMPVIQPEQARAARAIDVELAALDTERAQVLATAGNEAELGQIVQIRSELLDLQAQRSTLDETDVRPLAKEIQASNPRTSYKEALSMARRQRASEAMELESRINRLEGVLRENAQANQAAQQLARIDEQAAVLRDNRAMIETPPLVEQQLPGAVRSALSEMGSAESGVAPTPAGQAPGAPRPPTAGQPGAGQAQLGQTRAPTFPQESTQAVDATGPTDGTPPARQQTQSGSRIINAADDAETQAGLALLDEQGDIVVPMELENGEVVNVSLRHALAEADAELKYSTPEAFNAAVVCAMTKGE</sequence>
<evidence type="ECO:0000313" key="5">
    <source>
        <dbReference type="Proteomes" id="UP000826050"/>
    </source>
</evidence>
<dbReference type="Pfam" id="PF01464">
    <property type="entry name" value="SLT"/>
    <property type="match status" value="1"/>
</dbReference>
<keyword evidence="1" id="KW-0175">Coiled coil</keyword>
<dbReference type="PANTHER" id="PTHR37423:SF2">
    <property type="entry name" value="MEMBRANE-BOUND LYTIC MUREIN TRANSGLYCOSYLASE C"/>
    <property type="match status" value="1"/>
</dbReference>
<gene>
    <name evidence="4" type="ORF">FE795_05060</name>
</gene>
<feature type="region of interest" description="Disordered" evidence="2">
    <location>
        <begin position="297"/>
        <end position="319"/>
    </location>
</feature>
<evidence type="ECO:0000259" key="3">
    <source>
        <dbReference type="Pfam" id="PF01464"/>
    </source>
</evidence>
<dbReference type="PANTHER" id="PTHR37423">
    <property type="entry name" value="SOLUBLE LYTIC MUREIN TRANSGLYCOSYLASE-RELATED"/>
    <property type="match status" value="1"/>
</dbReference>
<feature type="domain" description="Transglycosylase SLT" evidence="3">
    <location>
        <begin position="395"/>
        <end position="501"/>
    </location>
</feature>
<dbReference type="Proteomes" id="UP000826050">
    <property type="component" value="Chromosome"/>
</dbReference>
<evidence type="ECO:0000256" key="1">
    <source>
        <dbReference type="SAM" id="Coils"/>
    </source>
</evidence>
<evidence type="ECO:0000256" key="2">
    <source>
        <dbReference type="SAM" id="MobiDB-lite"/>
    </source>
</evidence>
<feature type="compositionally biased region" description="Low complexity" evidence="2">
    <location>
        <begin position="705"/>
        <end position="716"/>
    </location>
</feature>
<reference evidence="4 5" key="1">
    <citation type="submission" date="2020-02" db="EMBL/GenBank/DDBJ databases">
        <title>Partial ammonium oxidation to N2 by heterotrophic bacteria.</title>
        <authorList>
            <person name="Wu M."/>
        </authorList>
    </citation>
    <scope>NUCLEOTIDE SEQUENCE [LARGE SCALE GENOMIC DNA]</scope>
    <source>
        <strain evidence="4 5">HO-1</strain>
    </source>
</reference>
<name>A0ABX8STI3_9BURK</name>
<dbReference type="CDD" id="cd00254">
    <property type="entry name" value="LT-like"/>
    <property type="match status" value="1"/>
</dbReference>
<keyword evidence="5" id="KW-1185">Reference proteome</keyword>
<dbReference type="RefSeq" id="WP_219235790.1">
    <property type="nucleotide sequence ID" value="NZ_CP049362.1"/>
</dbReference>
<feature type="compositionally biased region" description="Low complexity" evidence="2">
    <location>
        <begin position="724"/>
        <end position="736"/>
    </location>
</feature>
<proteinExistence type="predicted"/>
<feature type="coiled-coil region" evidence="1">
    <location>
        <begin position="634"/>
        <end position="674"/>
    </location>
</feature>
<organism evidence="4 5">
    <name type="scientific">Alcaligenes ammonioxydans</name>
    <dbReference type="NCBI Taxonomy" id="2582914"/>
    <lineage>
        <taxon>Bacteria</taxon>
        <taxon>Pseudomonadati</taxon>
        <taxon>Pseudomonadota</taxon>
        <taxon>Betaproteobacteria</taxon>
        <taxon>Burkholderiales</taxon>
        <taxon>Alcaligenaceae</taxon>
        <taxon>Alcaligenes</taxon>
    </lineage>
</organism>
<feature type="region of interest" description="Disordered" evidence="2">
    <location>
        <begin position="696"/>
        <end position="768"/>
    </location>
</feature>
<accession>A0ABX8STI3</accession>
<protein>
    <submittedName>
        <fullName evidence="4">Lytic transglycosylase domain-containing protein</fullName>
    </submittedName>
</protein>